<dbReference type="Pfam" id="PF05347">
    <property type="entry name" value="Complex1_LYR"/>
    <property type="match status" value="1"/>
</dbReference>
<dbReference type="OrthoDB" id="3925971at2759"/>
<evidence type="ECO:0000256" key="1">
    <source>
        <dbReference type="SAM" id="MobiDB-lite"/>
    </source>
</evidence>
<reference evidence="3" key="2">
    <citation type="submission" date="2021-08" db="EMBL/GenBank/DDBJ databases">
        <authorList>
            <person name="Gostincar C."/>
            <person name="Sun X."/>
            <person name="Song Z."/>
            <person name="Gunde-Cimerman N."/>
        </authorList>
    </citation>
    <scope>NUCLEOTIDE SEQUENCE</scope>
    <source>
        <strain evidence="3">EXF-9911</strain>
    </source>
</reference>
<organism evidence="3 4">
    <name type="scientific">Aureobasidium melanogenum</name>
    <name type="common">Aureobasidium pullulans var. melanogenum</name>
    <dbReference type="NCBI Taxonomy" id="46634"/>
    <lineage>
        <taxon>Eukaryota</taxon>
        <taxon>Fungi</taxon>
        <taxon>Dikarya</taxon>
        <taxon>Ascomycota</taxon>
        <taxon>Pezizomycotina</taxon>
        <taxon>Dothideomycetes</taxon>
        <taxon>Dothideomycetidae</taxon>
        <taxon>Dothideales</taxon>
        <taxon>Saccotheciaceae</taxon>
        <taxon>Aureobasidium</taxon>
    </lineage>
</organism>
<feature type="region of interest" description="Disordered" evidence="1">
    <location>
        <begin position="102"/>
        <end position="121"/>
    </location>
</feature>
<sequence length="291" mass="32571">MPAFLAPHKSGVHRVTAIALYRALLTKCRAAPPPLRPSTLQAVVKNSFAKNRHVTSQHVLRNAFAGGYQALNHLDAAIAGDKATISHLRSLLSRLPARLKTTVPHKPAPVPEPEPKPTAVQGTALSLRPRPAFSLPSRRRIPVLVSANKIPILRFTKPQPAALSHYLKSRLVDRQKRQDRKMALEAQMEIARGEDDWDRILLAQGVPDEGGSSRKAKVLWTKEVYESLGYTLNAIEAEGAKNREMAEKMVAIIDKEKELAEVERKERKRLKNEERRKRKAEAIEKNEESKA</sequence>
<reference evidence="3" key="1">
    <citation type="journal article" date="2021" name="J Fungi (Basel)">
        <title>Virulence traits and population genomics of the black yeast Aureobasidium melanogenum.</title>
        <authorList>
            <person name="Cernosa A."/>
            <person name="Sun X."/>
            <person name="Gostincar C."/>
            <person name="Fang C."/>
            <person name="Gunde-Cimerman N."/>
            <person name="Song Z."/>
        </authorList>
    </citation>
    <scope>NUCLEOTIDE SEQUENCE</scope>
    <source>
        <strain evidence="3">EXF-9911</strain>
    </source>
</reference>
<dbReference type="InterPro" id="IPR046896">
    <property type="entry name" value="Cup1-like_N"/>
</dbReference>
<evidence type="ECO:0000313" key="3">
    <source>
        <dbReference type="EMBL" id="KAG9667445.1"/>
    </source>
</evidence>
<comment type="caution">
    <text evidence="3">The sequence shown here is derived from an EMBL/GenBank/DDBJ whole genome shotgun (WGS) entry which is preliminary data.</text>
</comment>
<protein>
    <recommendedName>
        <fullName evidence="2">Complex 1 LYR protein domain-containing protein</fullName>
    </recommendedName>
</protein>
<dbReference type="InterPro" id="IPR008011">
    <property type="entry name" value="Complex1_LYR_dom"/>
</dbReference>
<accession>A0A9P8DZ46</accession>
<name>A0A9P8DZ46_AURME</name>
<feature type="region of interest" description="Disordered" evidence="1">
    <location>
        <begin position="265"/>
        <end position="291"/>
    </location>
</feature>
<evidence type="ECO:0000259" key="2">
    <source>
        <dbReference type="Pfam" id="PF05347"/>
    </source>
</evidence>
<dbReference type="AlphaFoldDB" id="A0A9P8DZ46"/>
<gene>
    <name evidence="3" type="ORF">KCU76_g17730</name>
</gene>
<proteinExistence type="predicted"/>
<dbReference type="EMBL" id="JAHFXF010001438">
    <property type="protein sequence ID" value="KAG9667445.1"/>
    <property type="molecule type" value="Genomic_DNA"/>
</dbReference>
<evidence type="ECO:0000313" key="4">
    <source>
        <dbReference type="Proteomes" id="UP000779574"/>
    </source>
</evidence>
<feature type="non-terminal residue" evidence="3">
    <location>
        <position position="291"/>
    </location>
</feature>
<feature type="domain" description="Complex 1 LYR protein" evidence="2">
    <location>
        <begin position="17"/>
        <end position="72"/>
    </location>
</feature>
<dbReference type="Proteomes" id="UP000779574">
    <property type="component" value="Unassembled WGS sequence"/>
</dbReference>
<dbReference type="CDD" id="cd20273">
    <property type="entry name" value="Complex1_LYR_unchar"/>
    <property type="match status" value="1"/>
</dbReference>